<keyword evidence="3" id="KW-1185">Reference proteome</keyword>
<evidence type="ECO:0000313" key="3">
    <source>
        <dbReference type="Proteomes" id="UP000071561"/>
    </source>
</evidence>
<name>A0A127VDY6_9SPHI</name>
<dbReference type="PROSITE" id="PS51257">
    <property type="entry name" value="PROKAR_LIPOPROTEIN"/>
    <property type="match status" value="1"/>
</dbReference>
<dbReference type="Proteomes" id="UP000071561">
    <property type="component" value="Chromosome"/>
</dbReference>
<proteinExistence type="predicted"/>
<dbReference type="EMBL" id="CP014504">
    <property type="protein sequence ID" value="AMP99562.1"/>
    <property type="molecule type" value="Genomic_DNA"/>
</dbReference>
<accession>A0A127VDY6</accession>
<feature type="signal peptide" evidence="1">
    <location>
        <begin position="1"/>
        <end position="18"/>
    </location>
</feature>
<dbReference type="RefSeq" id="WP_157287899.1">
    <property type="nucleotide sequence ID" value="NZ_CP014504.1"/>
</dbReference>
<reference evidence="2 3" key="1">
    <citation type="submission" date="2016-03" db="EMBL/GenBank/DDBJ databases">
        <title>Complete genome sequence of Pedobacter cryoconitis PAMC 27485.</title>
        <authorList>
            <person name="Lee J."/>
            <person name="Kim O.-S."/>
        </authorList>
    </citation>
    <scope>NUCLEOTIDE SEQUENCE [LARGE SCALE GENOMIC DNA]</scope>
    <source>
        <strain evidence="2 3">PAMC 27485</strain>
    </source>
</reference>
<organism evidence="2 3">
    <name type="scientific">Pedobacter cryoconitis</name>
    <dbReference type="NCBI Taxonomy" id="188932"/>
    <lineage>
        <taxon>Bacteria</taxon>
        <taxon>Pseudomonadati</taxon>
        <taxon>Bacteroidota</taxon>
        <taxon>Sphingobacteriia</taxon>
        <taxon>Sphingobacteriales</taxon>
        <taxon>Sphingobacteriaceae</taxon>
        <taxon>Pedobacter</taxon>
    </lineage>
</organism>
<sequence length="82" mass="9261" precursor="true">MRLLLMLFALIVFISAGCKQTTESFTFDSVVGMAYSNLTTINRVDTSDKIEKSKSFKPVKPKKGCKKIDSCNNKINCYLRVM</sequence>
<gene>
    <name evidence="2" type="ORF">AY601_2677</name>
</gene>
<protein>
    <recommendedName>
        <fullName evidence="4">Lipoprotein</fullName>
    </recommendedName>
</protein>
<dbReference type="KEGG" id="pcm:AY601_2677"/>
<feature type="chain" id="PRO_5007280464" description="Lipoprotein" evidence="1">
    <location>
        <begin position="19"/>
        <end position="82"/>
    </location>
</feature>
<evidence type="ECO:0000313" key="2">
    <source>
        <dbReference type="EMBL" id="AMP99562.1"/>
    </source>
</evidence>
<dbReference type="OrthoDB" id="9947777at2"/>
<dbReference type="AlphaFoldDB" id="A0A127VDY6"/>
<evidence type="ECO:0008006" key="4">
    <source>
        <dbReference type="Google" id="ProtNLM"/>
    </source>
</evidence>
<keyword evidence="1" id="KW-0732">Signal</keyword>
<evidence type="ECO:0000256" key="1">
    <source>
        <dbReference type="SAM" id="SignalP"/>
    </source>
</evidence>